<dbReference type="Pfam" id="PF13442">
    <property type="entry name" value="Cytochrome_CBB3"/>
    <property type="match status" value="1"/>
</dbReference>
<keyword evidence="1" id="KW-0813">Transport</keyword>
<dbReference type="GeneID" id="82256872"/>
<evidence type="ECO:0000313" key="9">
    <source>
        <dbReference type="EMBL" id="SEI87869.1"/>
    </source>
</evidence>
<dbReference type="InterPro" id="IPR036909">
    <property type="entry name" value="Cyt_c-like_dom_sf"/>
</dbReference>
<dbReference type="InterPro" id="IPR009056">
    <property type="entry name" value="Cyt_c-like_dom"/>
</dbReference>
<organism evidence="9 10">
    <name type="scientific">Myroides marinus</name>
    <dbReference type="NCBI Taxonomy" id="703342"/>
    <lineage>
        <taxon>Bacteria</taxon>
        <taxon>Pseudomonadati</taxon>
        <taxon>Bacteroidota</taxon>
        <taxon>Flavobacteriia</taxon>
        <taxon>Flavobacteriales</taxon>
        <taxon>Flavobacteriaceae</taxon>
        <taxon>Myroides</taxon>
    </lineage>
</organism>
<dbReference type="RefSeq" id="WP_074745656.1">
    <property type="nucleotide sequence ID" value="NZ_FNYS01000006.1"/>
</dbReference>
<feature type="domain" description="Cytochrome c" evidence="8">
    <location>
        <begin position="185"/>
        <end position="265"/>
    </location>
</feature>
<dbReference type="InterPro" id="IPR032858">
    <property type="entry name" value="CcoP_N"/>
</dbReference>
<dbReference type="PANTHER" id="PTHR33751:SF1">
    <property type="entry name" value="CBB3-TYPE CYTOCHROME C OXIDASE SUBUNIT FIXP"/>
    <property type="match status" value="1"/>
</dbReference>
<evidence type="ECO:0000256" key="4">
    <source>
        <dbReference type="ARBA" id="ARBA00022982"/>
    </source>
</evidence>
<keyword evidence="3 6" id="KW-0479">Metal-binding</keyword>
<dbReference type="PRINTS" id="PR00605">
    <property type="entry name" value="CYTCHROMECIC"/>
</dbReference>
<keyword evidence="4" id="KW-0249">Electron transport</keyword>
<keyword evidence="7" id="KW-0472">Membrane</keyword>
<keyword evidence="5 6" id="KW-0408">Iron</keyword>
<reference evidence="9 10" key="1">
    <citation type="submission" date="2016-10" db="EMBL/GenBank/DDBJ databases">
        <authorList>
            <person name="de Groot N.N."/>
        </authorList>
    </citation>
    <scope>NUCLEOTIDE SEQUENCE [LARGE SCALE GENOMIC DNA]</scope>
    <source>
        <strain evidence="9 10">DSM 23048</strain>
    </source>
</reference>
<dbReference type="InterPro" id="IPR008168">
    <property type="entry name" value="Cyt_C_IC"/>
</dbReference>
<dbReference type="Pfam" id="PF14715">
    <property type="entry name" value="FixP_N"/>
    <property type="match status" value="1"/>
</dbReference>
<evidence type="ECO:0000256" key="2">
    <source>
        <dbReference type="ARBA" id="ARBA00022617"/>
    </source>
</evidence>
<keyword evidence="7" id="KW-1133">Transmembrane helix</keyword>
<feature type="transmembrane region" description="Helical" evidence="7">
    <location>
        <begin position="6"/>
        <end position="27"/>
    </location>
</feature>
<proteinExistence type="predicted"/>
<dbReference type="GO" id="GO:0005506">
    <property type="term" value="F:iron ion binding"/>
    <property type="evidence" value="ECO:0007669"/>
    <property type="project" value="InterPro"/>
</dbReference>
<gene>
    <name evidence="9" type="ORF">SAMN04488018_10670</name>
</gene>
<protein>
    <submittedName>
        <fullName evidence="9">Cytochrome c oxidase cbb3-type subunit 3</fullName>
    </submittedName>
</protein>
<name>A0A1H6U698_9FLAO</name>
<evidence type="ECO:0000256" key="6">
    <source>
        <dbReference type="PROSITE-ProRule" id="PRU00433"/>
    </source>
</evidence>
<dbReference type="Proteomes" id="UP000183077">
    <property type="component" value="Unassembled WGS sequence"/>
</dbReference>
<keyword evidence="2 6" id="KW-0349">Heme</keyword>
<sequence>MNNLSISAYIRITIAFSAVVYIMESFIDTKDKSFAFQENLLYALFLIVLLVVLIAIETVWKAIKLLKSLSPEGHFDNTPITLKSLLQTLTKSKPIEAEDQLMLDHDYDGIKELDNALPPWWVWLFYICIFFAVGYMVRFQVFNDYTQLDELDKENQIAALHIEEYKKNNADLIDAESAVFQSDEKTLSEGKEIFTTNCAACHRADGGGGIGPNLTDDNWILGGGMKNIFNTITEGGRPGKGMVAWKGTLTSFEIQAVASYVMSLHGSTPAEAKAAEGDLWQETEQQ</sequence>
<dbReference type="PANTHER" id="PTHR33751">
    <property type="entry name" value="CBB3-TYPE CYTOCHROME C OXIDASE SUBUNIT FIXP"/>
    <property type="match status" value="1"/>
</dbReference>
<evidence type="ECO:0000256" key="1">
    <source>
        <dbReference type="ARBA" id="ARBA00022448"/>
    </source>
</evidence>
<evidence type="ECO:0000256" key="7">
    <source>
        <dbReference type="SAM" id="Phobius"/>
    </source>
</evidence>
<accession>A0A1H6U698</accession>
<dbReference type="SUPFAM" id="SSF46626">
    <property type="entry name" value="Cytochrome c"/>
    <property type="match status" value="1"/>
</dbReference>
<dbReference type="AlphaFoldDB" id="A0A1H6U698"/>
<keyword evidence="7" id="KW-0812">Transmembrane</keyword>
<feature type="transmembrane region" description="Helical" evidence="7">
    <location>
        <begin position="39"/>
        <end position="60"/>
    </location>
</feature>
<dbReference type="InterPro" id="IPR038414">
    <property type="entry name" value="CcoP_N_sf"/>
</dbReference>
<feature type="transmembrane region" description="Helical" evidence="7">
    <location>
        <begin position="120"/>
        <end position="137"/>
    </location>
</feature>
<evidence type="ECO:0000313" key="10">
    <source>
        <dbReference type="Proteomes" id="UP000183077"/>
    </source>
</evidence>
<evidence type="ECO:0000256" key="3">
    <source>
        <dbReference type="ARBA" id="ARBA00022723"/>
    </source>
</evidence>
<dbReference type="GO" id="GO:0020037">
    <property type="term" value="F:heme binding"/>
    <property type="evidence" value="ECO:0007669"/>
    <property type="project" value="InterPro"/>
</dbReference>
<evidence type="ECO:0000259" key="8">
    <source>
        <dbReference type="PROSITE" id="PS51007"/>
    </source>
</evidence>
<evidence type="ECO:0000256" key="5">
    <source>
        <dbReference type="ARBA" id="ARBA00023004"/>
    </source>
</evidence>
<dbReference type="Gene3D" id="6.10.280.130">
    <property type="match status" value="1"/>
</dbReference>
<dbReference type="GO" id="GO:0009055">
    <property type="term" value="F:electron transfer activity"/>
    <property type="evidence" value="ECO:0007669"/>
    <property type="project" value="InterPro"/>
</dbReference>
<dbReference type="Gene3D" id="1.10.760.10">
    <property type="entry name" value="Cytochrome c-like domain"/>
    <property type="match status" value="1"/>
</dbReference>
<dbReference type="EMBL" id="FNYS01000006">
    <property type="protein sequence ID" value="SEI87869.1"/>
    <property type="molecule type" value="Genomic_DNA"/>
</dbReference>
<dbReference type="InterPro" id="IPR050597">
    <property type="entry name" value="Cytochrome_c_Oxidase_Subunit"/>
</dbReference>
<dbReference type="PROSITE" id="PS51007">
    <property type="entry name" value="CYTC"/>
    <property type="match status" value="1"/>
</dbReference>